<evidence type="ECO:0000256" key="2">
    <source>
        <dbReference type="ARBA" id="ARBA00022448"/>
    </source>
</evidence>
<evidence type="ECO:0000256" key="6">
    <source>
        <dbReference type="ARBA" id="ARBA00023136"/>
    </source>
</evidence>
<evidence type="ECO:0000256" key="5">
    <source>
        <dbReference type="ARBA" id="ARBA00022989"/>
    </source>
</evidence>
<keyword evidence="4" id="KW-0677">Repeat</keyword>
<accession>A0A498K5E1</accession>
<name>A0A498K5E1_MALDO</name>
<dbReference type="AlphaFoldDB" id="A0A498K5E1"/>
<keyword evidence="9" id="KW-1185">Reference proteome</keyword>
<evidence type="ECO:0000256" key="7">
    <source>
        <dbReference type="ARBA" id="ARBA00038477"/>
    </source>
</evidence>
<dbReference type="InterPro" id="IPR023271">
    <property type="entry name" value="Aquaporin-like"/>
</dbReference>
<dbReference type="Pfam" id="PF00230">
    <property type="entry name" value="MIP"/>
    <property type="match status" value="1"/>
</dbReference>
<dbReference type="PANTHER" id="PTHR45665">
    <property type="entry name" value="AQUAPORIN-8"/>
    <property type="match status" value="1"/>
</dbReference>
<gene>
    <name evidence="8" type="ORF">DVH24_001429</name>
</gene>
<dbReference type="GO" id="GO:0009705">
    <property type="term" value="C:plant-type vacuole membrane"/>
    <property type="evidence" value="ECO:0007669"/>
    <property type="project" value="TreeGrafter"/>
</dbReference>
<sequence>MMFGLVYKVYATVIDPKKGSMGTIAPIAIGFIVDANILASGAFDGASIGASLAGLIYELVLISHSGHDPVSTIDY</sequence>
<reference evidence="8 9" key="1">
    <citation type="submission" date="2018-10" db="EMBL/GenBank/DDBJ databases">
        <title>A high-quality apple genome assembly.</title>
        <authorList>
            <person name="Hu J."/>
        </authorList>
    </citation>
    <scope>NUCLEOTIDE SEQUENCE [LARGE SCALE GENOMIC DNA]</scope>
    <source>
        <strain evidence="9">cv. HFTH1</strain>
        <tissue evidence="8">Young leaf</tissue>
    </source>
</reference>
<protein>
    <submittedName>
        <fullName evidence="8">Uncharacterized protein</fullName>
    </submittedName>
</protein>
<dbReference type="Proteomes" id="UP000290289">
    <property type="component" value="Chromosome 4"/>
</dbReference>
<dbReference type="InterPro" id="IPR034294">
    <property type="entry name" value="Aquaporin_transptr"/>
</dbReference>
<dbReference type="GO" id="GO:0015250">
    <property type="term" value="F:water channel activity"/>
    <property type="evidence" value="ECO:0007669"/>
    <property type="project" value="TreeGrafter"/>
</dbReference>
<proteinExistence type="inferred from homology"/>
<keyword evidence="6" id="KW-0472">Membrane</keyword>
<keyword evidence="5" id="KW-1133">Transmembrane helix</keyword>
<comment type="similarity">
    <text evidence="7">Belongs to the MIP/aquaporin (TC 1.A.8) family. TIP (TC 1.A.8.10) subfamily.</text>
</comment>
<dbReference type="InterPro" id="IPR000425">
    <property type="entry name" value="MIP"/>
</dbReference>
<comment type="caution">
    <text evidence="8">The sequence shown here is derived from an EMBL/GenBank/DDBJ whole genome shotgun (WGS) entry which is preliminary data.</text>
</comment>
<evidence type="ECO:0000313" key="8">
    <source>
        <dbReference type="EMBL" id="RXI01195.1"/>
    </source>
</evidence>
<evidence type="ECO:0000313" key="9">
    <source>
        <dbReference type="Proteomes" id="UP000290289"/>
    </source>
</evidence>
<evidence type="ECO:0000256" key="1">
    <source>
        <dbReference type="ARBA" id="ARBA00004141"/>
    </source>
</evidence>
<dbReference type="EMBL" id="RDQH01000330">
    <property type="protein sequence ID" value="RXI01195.1"/>
    <property type="molecule type" value="Genomic_DNA"/>
</dbReference>
<evidence type="ECO:0000256" key="4">
    <source>
        <dbReference type="ARBA" id="ARBA00022737"/>
    </source>
</evidence>
<keyword evidence="3" id="KW-0812">Transmembrane</keyword>
<dbReference type="Gene3D" id="1.20.1080.10">
    <property type="entry name" value="Glycerol uptake facilitator protein"/>
    <property type="match status" value="1"/>
</dbReference>
<evidence type="ECO:0000256" key="3">
    <source>
        <dbReference type="ARBA" id="ARBA00022692"/>
    </source>
</evidence>
<comment type="subcellular location">
    <subcellularLocation>
        <location evidence="1">Membrane</location>
        <topology evidence="1">Multi-pass membrane protein</topology>
    </subcellularLocation>
</comment>
<dbReference type="SUPFAM" id="SSF81338">
    <property type="entry name" value="Aquaporin-like"/>
    <property type="match status" value="1"/>
</dbReference>
<dbReference type="STRING" id="3750.A0A498K5E1"/>
<organism evidence="8 9">
    <name type="scientific">Malus domestica</name>
    <name type="common">Apple</name>
    <name type="synonym">Pyrus malus</name>
    <dbReference type="NCBI Taxonomy" id="3750"/>
    <lineage>
        <taxon>Eukaryota</taxon>
        <taxon>Viridiplantae</taxon>
        <taxon>Streptophyta</taxon>
        <taxon>Embryophyta</taxon>
        <taxon>Tracheophyta</taxon>
        <taxon>Spermatophyta</taxon>
        <taxon>Magnoliopsida</taxon>
        <taxon>eudicotyledons</taxon>
        <taxon>Gunneridae</taxon>
        <taxon>Pentapetalae</taxon>
        <taxon>rosids</taxon>
        <taxon>fabids</taxon>
        <taxon>Rosales</taxon>
        <taxon>Rosaceae</taxon>
        <taxon>Amygdaloideae</taxon>
        <taxon>Maleae</taxon>
        <taxon>Malus</taxon>
    </lineage>
</organism>
<keyword evidence="2" id="KW-0813">Transport</keyword>
<dbReference type="PANTHER" id="PTHR45665:SF54">
    <property type="entry name" value="AQUAPORIN TIP1-1"/>
    <property type="match status" value="1"/>
</dbReference>